<comment type="caution">
    <text evidence="5">The sequence shown here is derived from an EMBL/GenBank/DDBJ whole genome shotgun (WGS) entry which is preliminary data.</text>
</comment>
<keyword evidence="6" id="KW-1185">Reference proteome</keyword>
<evidence type="ECO:0000256" key="2">
    <source>
        <dbReference type="ARBA" id="ARBA00022448"/>
    </source>
</evidence>
<dbReference type="InterPro" id="IPR038404">
    <property type="entry name" value="TRAP_DctP_sf"/>
</dbReference>
<keyword evidence="3 4" id="KW-0732">Signal</keyword>
<proteinExistence type="inferred from homology"/>
<dbReference type="Pfam" id="PF03480">
    <property type="entry name" value="DctP"/>
    <property type="match status" value="1"/>
</dbReference>
<sequence>MKRTYIAKAALVVSLFSGSVLAESVSLRVLGQPVGSGLIQQKKEQPFFEMFAKHSGLDAKITYLPVDVAGIPDNDGMRVVRTGLFDIVSFRGSQISRDEPTLLGLDLVGLNPDYETGKANVAAFLPTVDKAVQSRFNAKVLGVWPAGPQVIFCKPKIDNLNALKGLKVRVGDQTASAFVAQFGATGVPMPFGEVQQSLAKGVVDCAITGPASANSAGWPEVTTTVLPIALQLAMNGYVINLNTWNKLTATQQSELQNAMNKLSDDIWHYSEALYQDALNCNTGKTPCLHGKPYALEAAPVSQSDLRAVSDALVGSSLPGWAKQCNAVNKGCEDAWMNTIGKRLGL</sequence>
<feature type="chain" id="PRO_5008673117" evidence="4">
    <location>
        <begin position="23"/>
        <end position="345"/>
    </location>
</feature>
<dbReference type="AlphaFoldDB" id="A0A1C3EIM3"/>
<reference evidence="5 6" key="1">
    <citation type="submission" date="2016-05" db="EMBL/GenBank/DDBJ databases">
        <title>Genomic Taxonomy of the Vibrionaceae.</title>
        <authorList>
            <person name="Gomez-Gil B."/>
            <person name="Enciso-Ibarra J."/>
        </authorList>
    </citation>
    <scope>NUCLEOTIDE SEQUENCE [LARGE SCALE GENOMIC DNA]</scope>
    <source>
        <strain evidence="5 6">CAIM 1920</strain>
    </source>
</reference>
<dbReference type="Gene3D" id="3.40.190.170">
    <property type="entry name" value="Bacterial extracellular solute-binding protein, family 7"/>
    <property type="match status" value="1"/>
</dbReference>
<organism evidence="5 6">
    <name type="scientific">Veronia pacifica</name>
    <dbReference type="NCBI Taxonomy" id="1080227"/>
    <lineage>
        <taxon>Bacteria</taxon>
        <taxon>Pseudomonadati</taxon>
        <taxon>Pseudomonadota</taxon>
        <taxon>Gammaproteobacteria</taxon>
        <taxon>Vibrionales</taxon>
        <taxon>Vibrionaceae</taxon>
        <taxon>Veronia</taxon>
    </lineage>
</organism>
<evidence type="ECO:0000256" key="1">
    <source>
        <dbReference type="ARBA" id="ARBA00009023"/>
    </source>
</evidence>
<evidence type="ECO:0000313" key="6">
    <source>
        <dbReference type="Proteomes" id="UP000094936"/>
    </source>
</evidence>
<protein>
    <submittedName>
        <fullName evidence="5">ABC transporter substrate-binding protein</fullName>
    </submittedName>
</protein>
<dbReference type="Proteomes" id="UP000094936">
    <property type="component" value="Unassembled WGS sequence"/>
</dbReference>
<dbReference type="PANTHER" id="PTHR33376:SF7">
    <property type="entry name" value="C4-DICARBOXYLATE-BINDING PROTEIN DCTB"/>
    <property type="match status" value="1"/>
</dbReference>
<dbReference type="GO" id="GO:0055085">
    <property type="term" value="P:transmembrane transport"/>
    <property type="evidence" value="ECO:0007669"/>
    <property type="project" value="InterPro"/>
</dbReference>
<gene>
    <name evidence="5" type="ORF">A8L45_11670</name>
</gene>
<dbReference type="InterPro" id="IPR018389">
    <property type="entry name" value="DctP_fam"/>
</dbReference>
<evidence type="ECO:0000256" key="4">
    <source>
        <dbReference type="SAM" id="SignalP"/>
    </source>
</evidence>
<dbReference type="RefSeq" id="WP_068902434.1">
    <property type="nucleotide sequence ID" value="NZ_JBHUIF010000002.1"/>
</dbReference>
<dbReference type="PANTHER" id="PTHR33376">
    <property type="match status" value="1"/>
</dbReference>
<dbReference type="EMBL" id="LYBM01000019">
    <property type="protein sequence ID" value="ODA33092.1"/>
    <property type="molecule type" value="Genomic_DNA"/>
</dbReference>
<evidence type="ECO:0000313" key="5">
    <source>
        <dbReference type="EMBL" id="ODA33092.1"/>
    </source>
</evidence>
<evidence type="ECO:0000256" key="3">
    <source>
        <dbReference type="ARBA" id="ARBA00022729"/>
    </source>
</evidence>
<dbReference type="CDD" id="cd13602">
    <property type="entry name" value="PBP2_TRAP_BpDctp6_7"/>
    <property type="match status" value="1"/>
</dbReference>
<keyword evidence="2" id="KW-0813">Transport</keyword>
<feature type="signal peptide" evidence="4">
    <location>
        <begin position="1"/>
        <end position="22"/>
    </location>
</feature>
<name>A0A1C3EIM3_9GAMM</name>
<dbReference type="NCBIfam" id="NF037995">
    <property type="entry name" value="TRAP_S1"/>
    <property type="match status" value="1"/>
</dbReference>
<dbReference type="STRING" id="1080227.A8L45_11670"/>
<accession>A0A1C3EIM3</accession>
<comment type="similarity">
    <text evidence="1">Belongs to the bacterial solute-binding protein 7 family.</text>
</comment>